<dbReference type="InterPro" id="IPR026521">
    <property type="entry name" value="THAP2"/>
</dbReference>
<name>A0AAV7VGB3_PLEWA</name>
<dbReference type="SUPFAM" id="SSF57716">
    <property type="entry name" value="Glucocorticoid receptor-like (DNA-binding domain)"/>
    <property type="match status" value="1"/>
</dbReference>
<keyword evidence="2 5" id="KW-0863">Zinc-finger</keyword>
<dbReference type="AlphaFoldDB" id="A0AAV7VGB3"/>
<keyword evidence="6" id="KW-0175">Coiled coil</keyword>
<evidence type="ECO:0000313" key="8">
    <source>
        <dbReference type="EMBL" id="KAJ1199797.1"/>
    </source>
</evidence>
<evidence type="ECO:0000256" key="1">
    <source>
        <dbReference type="ARBA" id="ARBA00022723"/>
    </source>
</evidence>
<keyword evidence="1" id="KW-0479">Metal-binding</keyword>
<dbReference type="SMART" id="SM00692">
    <property type="entry name" value="DM3"/>
    <property type="match status" value="1"/>
</dbReference>
<evidence type="ECO:0000256" key="4">
    <source>
        <dbReference type="ARBA" id="ARBA00023125"/>
    </source>
</evidence>
<dbReference type="PANTHER" id="PTHR47696:SF2">
    <property type="entry name" value="PROVISIONAL ORTHOLOG OF THAP DOMAIN CONTAINING 1"/>
    <property type="match status" value="1"/>
</dbReference>
<evidence type="ECO:0000313" key="9">
    <source>
        <dbReference type="Proteomes" id="UP001066276"/>
    </source>
</evidence>
<evidence type="ECO:0000259" key="7">
    <source>
        <dbReference type="PROSITE" id="PS50950"/>
    </source>
</evidence>
<evidence type="ECO:0000256" key="2">
    <source>
        <dbReference type="ARBA" id="ARBA00022771"/>
    </source>
</evidence>
<keyword evidence="9" id="KW-1185">Reference proteome</keyword>
<dbReference type="EMBL" id="JANPWB010000003">
    <property type="protein sequence ID" value="KAJ1199797.1"/>
    <property type="molecule type" value="Genomic_DNA"/>
</dbReference>
<dbReference type="SMART" id="SM00980">
    <property type="entry name" value="THAP"/>
    <property type="match status" value="1"/>
</dbReference>
<gene>
    <name evidence="8" type="ORF">NDU88_003629</name>
</gene>
<organism evidence="8 9">
    <name type="scientific">Pleurodeles waltl</name>
    <name type="common">Iberian ribbed newt</name>
    <dbReference type="NCBI Taxonomy" id="8319"/>
    <lineage>
        <taxon>Eukaryota</taxon>
        <taxon>Metazoa</taxon>
        <taxon>Chordata</taxon>
        <taxon>Craniata</taxon>
        <taxon>Vertebrata</taxon>
        <taxon>Euteleostomi</taxon>
        <taxon>Amphibia</taxon>
        <taxon>Batrachia</taxon>
        <taxon>Caudata</taxon>
        <taxon>Salamandroidea</taxon>
        <taxon>Salamandridae</taxon>
        <taxon>Pleurodelinae</taxon>
        <taxon>Pleurodeles</taxon>
    </lineage>
</organism>
<evidence type="ECO:0000256" key="6">
    <source>
        <dbReference type="SAM" id="Coils"/>
    </source>
</evidence>
<dbReference type="Proteomes" id="UP001066276">
    <property type="component" value="Chromosome 2_1"/>
</dbReference>
<dbReference type="PROSITE" id="PS50950">
    <property type="entry name" value="ZF_THAP"/>
    <property type="match status" value="1"/>
</dbReference>
<feature type="coiled-coil region" evidence="6">
    <location>
        <begin position="179"/>
        <end position="237"/>
    </location>
</feature>
<protein>
    <recommendedName>
        <fullName evidence="7">THAP-type domain-containing protein</fullName>
    </recommendedName>
</protein>
<sequence length="245" mass="28588">MAEKNLVSLLRTKNKLLSQVLLWLQKVNNTPGYEPSLWSLDSHEGRRKMPMTCAAYGCNTKFSAESKRKGISFHKFPLSNPILLKKWQLAVRRASVTGALWTPTRHHCLCSLHFQEHCFEIAGLIRRLREGAVPSIFHFPRSAKPKDRLGRRKRKATIGVILASRDSIRQEHNYSVPDIETLKRRLQFSEEDRAQKERQLRNARERESRLRQMCLTIKKELREKNSLTKQLQKKLELYEGSKSKS</sequence>
<comment type="caution">
    <text evidence="8">The sequence shown here is derived from an EMBL/GenBank/DDBJ whole genome shotgun (WGS) entry which is preliminary data.</text>
</comment>
<dbReference type="Pfam" id="PF05485">
    <property type="entry name" value="THAP"/>
    <property type="match status" value="1"/>
</dbReference>
<reference evidence="8" key="1">
    <citation type="journal article" date="2022" name="bioRxiv">
        <title>Sequencing and chromosome-scale assembly of the giantPleurodeles waltlgenome.</title>
        <authorList>
            <person name="Brown T."/>
            <person name="Elewa A."/>
            <person name="Iarovenko S."/>
            <person name="Subramanian E."/>
            <person name="Araus A.J."/>
            <person name="Petzold A."/>
            <person name="Susuki M."/>
            <person name="Suzuki K.-i.T."/>
            <person name="Hayashi T."/>
            <person name="Toyoda A."/>
            <person name="Oliveira C."/>
            <person name="Osipova E."/>
            <person name="Leigh N.D."/>
            <person name="Simon A."/>
            <person name="Yun M.H."/>
        </authorList>
    </citation>
    <scope>NUCLEOTIDE SEQUENCE</scope>
    <source>
        <strain evidence="8">20211129_DDA</strain>
        <tissue evidence="8">Liver</tissue>
    </source>
</reference>
<proteinExistence type="predicted"/>
<dbReference type="GO" id="GO:0008270">
    <property type="term" value="F:zinc ion binding"/>
    <property type="evidence" value="ECO:0007669"/>
    <property type="project" value="UniProtKB-KW"/>
</dbReference>
<keyword evidence="3" id="KW-0862">Zinc</keyword>
<dbReference type="InterPro" id="IPR006612">
    <property type="entry name" value="THAP_Znf"/>
</dbReference>
<accession>A0AAV7VGB3</accession>
<dbReference type="GO" id="GO:0003677">
    <property type="term" value="F:DNA binding"/>
    <property type="evidence" value="ECO:0007669"/>
    <property type="project" value="UniProtKB-UniRule"/>
</dbReference>
<keyword evidence="4 5" id="KW-0238">DNA-binding</keyword>
<feature type="domain" description="THAP-type" evidence="7">
    <location>
        <begin position="49"/>
        <end position="137"/>
    </location>
</feature>
<dbReference type="PANTHER" id="PTHR47696">
    <property type="entry name" value="THAP DOMAIN-CONTAINING PROTEIN 2"/>
    <property type="match status" value="1"/>
</dbReference>
<evidence type="ECO:0000256" key="5">
    <source>
        <dbReference type="PROSITE-ProRule" id="PRU00309"/>
    </source>
</evidence>
<evidence type="ECO:0000256" key="3">
    <source>
        <dbReference type="ARBA" id="ARBA00022833"/>
    </source>
</evidence>